<dbReference type="PANTHER" id="PTHR45754:SF3">
    <property type="entry name" value="METHYLENETETRAHYDROFOLATE REDUCTASE (NADPH)"/>
    <property type="match status" value="1"/>
</dbReference>
<evidence type="ECO:0000256" key="5">
    <source>
        <dbReference type="ARBA" id="ARBA00022827"/>
    </source>
</evidence>
<keyword evidence="6 8" id="KW-0560">Oxidoreductase</keyword>
<organism evidence="9 10">
    <name type="scientific">Aeribacillus pallidus</name>
    <dbReference type="NCBI Taxonomy" id="33936"/>
    <lineage>
        <taxon>Bacteria</taxon>
        <taxon>Bacillati</taxon>
        <taxon>Bacillota</taxon>
        <taxon>Bacilli</taxon>
        <taxon>Bacillales</taxon>
        <taxon>Bacillaceae</taxon>
        <taxon>Aeribacillus</taxon>
    </lineage>
</organism>
<dbReference type="RefSeq" id="WP_094244303.1">
    <property type="nucleotide sequence ID" value="NZ_CP017703.1"/>
</dbReference>
<dbReference type="Proteomes" id="UP000214606">
    <property type="component" value="Chromosome"/>
</dbReference>
<dbReference type="Pfam" id="PF02219">
    <property type="entry name" value="MTHFR"/>
    <property type="match status" value="1"/>
</dbReference>
<dbReference type="GO" id="GO:0071949">
    <property type="term" value="F:FAD binding"/>
    <property type="evidence" value="ECO:0007669"/>
    <property type="project" value="TreeGrafter"/>
</dbReference>
<evidence type="ECO:0000256" key="7">
    <source>
        <dbReference type="ARBA" id="ARBA00048628"/>
    </source>
</evidence>
<comment type="similarity">
    <text evidence="3 8">Belongs to the methylenetetrahydrofolate reductase family.</text>
</comment>
<dbReference type="PANTHER" id="PTHR45754">
    <property type="entry name" value="METHYLENETETRAHYDROFOLATE REDUCTASE"/>
    <property type="match status" value="1"/>
</dbReference>
<dbReference type="GO" id="GO:0009086">
    <property type="term" value="P:methionine biosynthetic process"/>
    <property type="evidence" value="ECO:0007669"/>
    <property type="project" value="TreeGrafter"/>
</dbReference>
<dbReference type="CDD" id="cd00537">
    <property type="entry name" value="MTHFR"/>
    <property type="match status" value="1"/>
</dbReference>
<dbReference type="AlphaFoldDB" id="A0A223E108"/>
<evidence type="ECO:0000256" key="3">
    <source>
        <dbReference type="ARBA" id="ARBA00006743"/>
    </source>
</evidence>
<keyword evidence="5 8" id="KW-0274">FAD</keyword>
<gene>
    <name evidence="9" type="ORF">AP3564_00230</name>
</gene>
<reference evidence="9 10" key="1">
    <citation type="submission" date="2016-10" db="EMBL/GenBank/DDBJ databases">
        <title>The whole genome sequencing and assembly of Aeribacillus pallidus KCTC3564 strain.</title>
        <authorList>
            <person name="Lee Y.-J."/>
            <person name="Park M.-K."/>
            <person name="Yi H."/>
            <person name="Bahn Y.-S."/>
            <person name="Kim J.F."/>
            <person name="Lee D.-W."/>
        </authorList>
    </citation>
    <scope>NUCLEOTIDE SEQUENCE [LARGE SCALE GENOMIC DNA]</scope>
    <source>
        <strain evidence="9 10">KCTC3564</strain>
    </source>
</reference>
<dbReference type="SUPFAM" id="SSF51730">
    <property type="entry name" value="FAD-linked oxidoreductase"/>
    <property type="match status" value="1"/>
</dbReference>
<comment type="catalytic activity">
    <reaction evidence="7">
        <text>(6S)-5-methyl-5,6,7,8-tetrahydrofolate + NAD(+) = (6R)-5,10-methylene-5,6,7,8-tetrahydrofolate + NADH + H(+)</text>
        <dbReference type="Rhea" id="RHEA:19821"/>
        <dbReference type="ChEBI" id="CHEBI:15378"/>
        <dbReference type="ChEBI" id="CHEBI:15636"/>
        <dbReference type="ChEBI" id="CHEBI:18608"/>
        <dbReference type="ChEBI" id="CHEBI:57540"/>
        <dbReference type="ChEBI" id="CHEBI:57945"/>
        <dbReference type="EC" id="1.5.1.54"/>
    </reaction>
    <physiologicalReaction direction="right-to-left" evidence="7">
        <dbReference type="Rhea" id="RHEA:19823"/>
    </physiologicalReaction>
</comment>
<name>A0A223E108_9BACI</name>
<accession>A0A223E108</accession>
<keyword evidence="4 8" id="KW-0285">Flavoprotein</keyword>
<evidence type="ECO:0000256" key="1">
    <source>
        <dbReference type="ARBA" id="ARBA00001974"/>
    </source>
</evidence>
<evidence type="ECO:0000256" key="8">
    <source>
        <dbReference type="RuleBase" id="RU003862"/>
    </source>
</evidence>
<dbReference type="InterPro" id="IPR029041">
    <property type="entry name" value="FAD-linked_oxidoreductase-like"/>
</dbReference>
<dbReference type="KEGG" id="apak:AP3564_00230"/>
<evidence type="ECO:0000256" key="4">
    <source>
        <dbReference type="ARBA" id="ARBA00022630"/>
    </source>
</evidence>
<protein>
    <recommendedName>
        <fullName evidence="8">Methylenetetrahydrofolate reductase</fullName>
    </recommendedName>
</protein>
<dbReference type="InterPro" id="IPR003171">
    <property type="entry name" value="Mehydrof_redctse-like"/>
</dbReference>
<sequence length="310" mass="34747">MSIYIGNRLVSANDFTVTSEMVPPRSWNPSPLVEQAVRARGYVDAVDLSDNLLAIARLTPVVGAFFIRQVGLEPIVQINLRDRNRMGIQSDLMGLAALGVKNITILGGYPAKIGTEPNAKEVYDLETMELVRYVRRFVDEGKLFDNTVMEEAPEMTIGVVENIAGKPVKELIDRLEAKIDAGANFVRTQLVFDIELLEEWMEEARRRGLHERSYIMASILPLRDADHVDAVLKIPGIAIPDKIIKRIKEADSPDEGMKMVVELIHKLRTIDGIRGIHIRPLGGMDRYVSSIVKEAGLMNRKQEKVEEYAS</sequence>
<dbReference type="UniPathway" id="UPA00193"/>
<evidence type="ECO:0000313" key="9">
    <source>
        <dbReference type="EMBL" id="ASS88891.1"/>
    </source>
</evidence>
<comment type="pathway">
    <text evidence="2 8">One-carbon metabolism; tetrahydrofolate interconversion.</text>
</comment>
<evidence type="ECO:0000313" key="10">
    <source>
        <dbReference type="Proteomes" id="UP000214606"/>
    </source>
</evidence>
<comment type="cofactor">
    <cofactor evidence="1 8">
        <name>FAD</name>
        <dbReference type="ChEBI" id="CHEBI:57692"/>
    </cofactor>
</comment>
<dbReference type="GO" id="GO:0035999">
    <property type="term" value="P:tetrahydrofolate interconversion"/>
    <property type="evidence" value="ECO:0007669"/>
    <property type="project" value="UniProtKB-UniPathway"/>
</dbReference>
<dbReference type="EMBL" id="CP017703">
    <property type="protein sequence ID" value="ASS88891.1"/>
    <property type="molecule type" value="Genomic_DNA"/>
</dbReference>
<evidence type="ECO:0000256" key="2">
    <source>
        <dbReference type="ARBA" id="ARBA00004777"/>
    </source>
</evidence>
<dbReference type="GO" id="GO:0005829">
    <property type="term" value="C:cytosol"/>
    <property type="evidence" value="ECO:0007669"/>
    <property type="project" value="TreeGrafter"/>
</dbReference>
<evidence type="ECO:0000256" key="6">
    <source>
        <dbReference type="ARBA" id="ARBA00023002"/>
    </source>
</evidence>
<dbReference type="Gene3D" id="3.20.20.220">
    <property type="match status" value="1"/>
</dbReference>
<dbReference type="GO" id="GO:0106312">
    <property type="term" value="F:methylenetetrahydrofolate reductase (NADH) activity"/>
    <property type="evidence" value="ECO:0007669"/>
    <property type="project" value="UniProtKB-EC"/>
</dbReference>
<proteinExistence type="inferred from homology"/>